<sequence length="345" mass="39520">MPDFWRDSGYHLLEETPEGRLTISDDFLRAYLIRPEMRPPQEACKAERHLHADLLDSPRMAVTQERLDALADPDAIDNYRVWTAYRDRLLEAETLEEVYMGIFAPDDRAANDSDIFPVPPIFIDHLSHVIQRHILGEEADPLAVRAAELFFREQKVTLREGQILLADSDTVEMYATQESTVSLGNLLAQSEGQARSLELDVLSRENADIYWERDTRYDTVLRVDFGSPGLDALCRTLEKWVAHFLDIEVKIQPIPEIKDESWVWYVGLDAESTGLFNTLYRGQEASEEQMYRLLCLFRAEFSDSSVMLPQVAGRPVYMALSMDESGGLRFKPQNLLYNLPLSARA</sequence>
<accession>A0ABV8UGE5</accession>
<evidence type="ECO:0000313" key="1">
    <source>
        <dbReference type="EMBL" id="MFC4349979.1"/>
    </source>
</evidence>
<proteinExistence type="predicted"/>
<protein>
    <submittedName>
        <fullName evidence="1">DUF6352 family protein</fullName>
    </submittedName>
</protein>
<reference evidence="2" key="1">
    <citation type="journal article" date="2019" name="Int. J. Syst. Evol. Microbiol.">
        <title>The Global Catalogue of Microorganisms (GCM) 10K type strain sequencing project: providing services to taxonomists for standard genome sequencing and annotation.</title>
        <authorList>
            <consortium name="The Broad Institute Genomics Platform"/>
            <consortium name="The Broad Institute Genome Sequencing Center for Infectious Disease"/>
            <person name="Wu L."/>
            <person name="Ma J."/>
        </authorList>
    </citation>
    <scope>NUCLEOTIDE SEQUENCE [LARGE SCALE GENOMIC DNA]</scope>
    <source>
        <strain evidence="2">CECT 8472</strain>
    </source>
</reference>
<dbReference type="EMBL" id="JBHSCW010000001">
    <property type="protein sequence ID" value="MFC4349979.1"/>
    <property type="molecule type" value="Genomic_DNA"/>
</dbReference>
<dbReference type="Proteomes" id="UP001595799">
    <property type="component" value="Unassembled WGS sequence"/>
</dbReference>
<name>A0ABV8UGE5_9PROT</name>
<gene>
    <name evidence="1" type="ORF">ACFOW6_00330</name>
</gene>
<dbReference type="Pfam" id="PF19879">
    <property type="entry name" value="DUF6352"/>
    <property type="match status" value="1"/>
</dbReference>
<organism evidence="1 2">
    <name type="scientific">Fodinicurvata halophila</name>
    <dbReference type="NCBI Taxonomy" id="1419723"/>
    <lineage>
        <taxon>Bacteria</taxon>
        <taxon>Pseudomonadati</taxon>
        <taxon>Pseudomonadota</taxon>
        <taxon>Alphaproteobacteria</taxon>
        <taxon>Rhodospirillales</taxon>
        <taxon>Rhodovibrionaceae</taxon>
        <taxon>Fodinicurvata</taxon>
    </lineage>
</organism>
<evidence type="ECO:0000313" key="2">
    <source>
        <dbReference type="Proteomes" id="UP001595799"/>
    </source>
</evidence>
<dbReference type="InterPro" id="IPR045932">
    <property type="entry name" value="DUF6352"/>
</dbReference>
<keyword evidence="2" id="KW-1185">Reference proteome</keyword>
<dbReference type="RefSeq" id="WP_382419982.1">
    <property type="nucleotide sequence ID" value="NZ_JBHSCW010000001.1"/>
</dbReference>
<comment type="caution">
    <text evidence="1">The sequence shown here is derived from an EMBL/GenBank/DDBJ whole genome shotgun (WGS) entry which is preliminary data.</text>
</comment>